<accession>A0A1Z2KXA9</accession>
<dbReference type="KEGG" id="salj:SMD11_1020"/>
<feature type="coiled-coil region" evidence="1">
    <location>
        <begin position="199"/>
        <end position="226"/>
    </location>
</feature>
<dbReference type="RefSeq" id="WP_087925263.1">
    <property type="nucleotide sequence ID" value="NZ_CP021744.1"/>
</dbReference>
<sequence length="647" mass="72265">MTYQIKSLTLYGHRPEQMRVLELHPGRLNIITGDSRTGKTSIWTITDYCMGSSDYPVRAGKVRDYTSIFALQLVRGDQQLFIARPAPENSTSPAPRLCLQFQGVGAPPLSRGDIDFTFPLDAARRMLSEFCGIDRTVRIPAQRGTTMAPSIRHALFFCLQAQNEIANPDHLFHSQGHEWRPQAIRDTLPYFLGAVEPEQALRRARLKQLRAELKNVERQVIQAAQAAPAPGQARALISEAESVGLLPARSDDSVRLDEALSILASVLTHAPGQLEYSDSTDHASLLDRERQELRSRHQQIRARITELRQTLAEESSYLVQARDQRERLASLGLLRTAADGTGQHCPVCDSVVSPVQQTFQVIREDLERLDSDVAFVSDDAPVIQGLIAAEEERLQELRTEVVRNREQREALDAGIREAARFRSQALRAASVQGRISLFLENAARAEHAPPVADTREELKREITDLEEALGSDTQADRLASCLSLINQKIAVKARALSLEHSEHPVRLDLRRLSIVADTPRGPVPLSDMGSGENWLGYHIAALLSLHEWFAEQGRPLPRLLVLDQPSQVYFPSDYDGPQVDLAGEDRTSLLRVYQAINDTVSHLDGDFQVIVMEHADLEDDIFRTAVAERWRGGHAALVPPTWIDQDN</sequence>
<protein>
    <recommendedName>
        <fullName evidence="4">DUF3732 domain-containing protein</fullName>
    </recommendedName>
</protein>
<dbReference type="AlphaFoldDB" id="A0A1Z2KXA9"/>
<dbReference type="EMBL" id="CP021744">
    <property type="protein sequence ID" value="ARZ66685.1"/>
    <property type="molecule type" value="Genomic_DNA"/>
</dbReference>
<evidence type="ECO:0000313" key="3">
    <source>
        <dbReference type="Proteomes" id="UP000195755"/>
    </source>
</evidence>
<dbReference type="Proteomes" id="UP000195755">
    <property type="component" value="Chromosome"/>
</dbReference>
<gene>
    <name evidence="2" type="ORF">SMD11_1020</name>
</gene>
<organism evidence="2 3">
    <name type="scientific">Streptomyces albireticuli</name>
    <dbReference type="NCBI Taxonomy" id="1940"/>
    <lineage>
        <taxon>Bacteria</taxon>
        <taxon>Bacillati</taxon>
        <taxon>Actinomycetota</taxon>
        <taxon>Actinomycetes</taxon>
        <taxon>Kitasatosporales</taxon>
        <taxon>Streptomycetaceae</taxon>
        <taxon>Streptomyces</taxon>
    </lineage>
</organism>
<proteinExistence type="predicted"/>
<evidence type="ECO:0000313" key="2">
    <source>
        <dbReference type="EMBL" id="ARZ66685.1"/>
    </source>
</evidence>
<evidence type="ECO:0000256" key="1">
    <source>
        <dbReference type="SAM" id="Coils"/>
    </source>
</evidence>
<reference evidence="2 3" key="1">
    <citation type="submission" date="2017-06" db="EMBL/GenBank/DDBJ databases">
        <title>Streptomyces albireticuli Genome sequencing and assembly.</title>
        <authorList>
            <person name="Wang Y."/>
            <person name="Du B."/>
            <person name="Ding Y."/>
            <person name="Liu H."/>
            <person name="Hou Q."/>
            <person name="Liu K."/>
            <person name="Yao L."/>
            <person name="Wang C."/>
        </authorList>
    </citation>
    <scope>NUCLEOTIDE SEQUENCE [LARGE SCALE GENOMIC DNA]</scope>
    <source>
        <strain evidence="2 3">MDJK11</strain>
    </source>
</reference>
<keyword evidence="1" id="KW-0175">Coiled coil</keyword>
<dbReference type="Pfam" id="PF12532">
    <property type="entry name" value="DUF3732"/>
    <property type="match status" value="1"/>
</dbReference>
<dbReference type="OrthoDB" id="103556at2"/>
<evidence type="ECO:0008006" key="4">
    <source>
        <dbReference type="Google" id="ProtNLM"/>
    </source>
</evidence>
<dbReference type="InterPro" id="IPR022205">
    <property type="entry name" value="DUF3732"/>
</dbReference>
<name>A0A1Z2KXA9_9ACTN</name>
<feature type="coiled-coil region" evidence="1">
    <location>
        <begin position="283"/>
        <end position="310"/>
    </location>
</feature>